<evidence type="ECO:0000256" key="1">
    <source>
        <dbReference type="ARBA" id="ARBA00005695"/>
    </source>
</evidence>
<name>A0ABZ3FMQ2_9ACTN</name>
<reference evidence="7 8" key="1">
    <citation type="submission" date="2024-04" db="EMBL/GenBank/DDBJ databases">
        <title>Isolation of an actinomycete strain from pig manure.</title>
        <authorList>
            <person name="Gong T."/>
            <person name="Yu Z."/>
            <person name="An M."/>
            <person name="Wei C."/>
            <person name="Yang W."/>
            <person name="Liu L."/>
        </authorList>
    </citation>
    <scope>NUCLEOTIDE SEQUENCE [LARGE SCALE GENOMIC DNA]</scope>
    <source>
        <strain evidence="7 8">ZF39</strain>
    </source>
</reference>
<dbReference type="Proteomes" id="UP001442841">
    <property type="component" value="Chromosome"/>
</dbReference>
<evidence type="ECO:0000256" key="4">
    <source>
        <dbReference type="SAM" id="MobiDB-lite"/>
    </source>
</evidence>
<keyword evidence="8" id="KW-1185">Reference proteome</keyword>
<dbReference type="SUPFAM" id="SSF53850">
    <property type="entry name" value="Periplasmic binding protein-like II"/>
    <property type="match status" value="1"/>
</dbReference>
<evidence type="ECO:0000313" key="8">
    <source>
        <dbReference type="Proteomes" id="UP001442841"/>
    </source>
</evidence>
<feature type="chain" id="PRO_5047118044" evidence="5">
    <location>
        <begin position="20"/>
        <end position="546"/>
    </location>
</feature>
<protein>
    <submittedName>
        <fullName evidence="7">ABC transporter substrate-binding protein</fullName>
    </submittedName>
</protein>
<dbReference type="PROSITE" id="PS51257">
    <property type="entry name" value="PROKAR_LIPOPROTEIN"/>
    <property type="match status" value="1"/>
</dbReference>
<dbReference type="Gene3D" id="3.10.105.10">
    <property type="entry name" value="Dipeptide-binding Protein, Domain 3"/>
    <property type="match status" value="1"/>
</dbReference>
<dbReference type="RefSeq" id="WP_425307524.1">
    <property type="nucleotide sequence ID" value="NZ_CP154795.1"/>
</dbReference>
<keyword evidence="2" id="KW-0813">Transport</keyword>
<dbReference type="InterPro" id="IPR000914">
    <property type="entry name" value="SBP_5_dom"/>
</dbReference>
<comment type="similarity">
    <text evidence="1">Belongs to the bacterial solute-binding protein 5 family.</text>
</comment>
<feature type="region of interest" description="Disordered" evidence="4">
    <location>
        <begin position="50"/>
        <end position="69"/>
    </location>
</feature>
<evidence type="ECO:0000313" key="7">
    <source>
        <dbReference type="EMBL" id="XAN06085.1"/>
    </source>
</evidence>
<evidence type="ECO:0000259" key="6">
    <source>
        <dbReference type="Pfam" id="PF00496"/>
    </source>
</evidence>
<dbReference type="EMBL" id="CP154795">
    <property type="protein sequence ID" value="XAN06085.1"/>
    <property type="molecule type" value="Genomic_DNA"/>
</dbReference>
<dbReference type="PANTHER" id="PTHR30290">
    <property type="entry name" value="PERIPLASMIC BINDING COMPONENT OF ABC TRANSPORTER"/>
    <property type="match status" value="1"/>
</dbReference>
<dbReference type="PIRSF" id="PIRSF002741">
    <property type="entry name" value="MppA"/>
    <property type="match status" value="1"/>
</dbReference>
<feature type="domain" description="Solute-binding protein family 5" evidence="6">
    <location>
        <begin position="108"/>
        <end position="443"/>
    </location>
</feature>
<keyword evidence="3 5" id="KW-0732">Signal</keyword>
<accession>A0ABZ3FMQ2</accession>
<proteinExistence type="inferred from homology"/>
<dbReference type="Gene3D" id="3.40.190.10">
    <property type="entry name" value="Periplasmic binding protein-like II"/>
    <property type="match status" value="1"/>
</dbReference>
<organism evidence="7 8">
    <name type="scientific">Ammonicoccus fulvus</name>
    <dbReference type="NCBI Taxonomy" id="3138240"/>
    <lineage>
        <taxon>Bacteria</taxon>
        <taxon>Bacillati</taxon>
        <taxon>Actinomycetota</taxon>
        <taxon>Actinomycetes</taxon>
        <taxon>Propionibacteriales</taxon>
        <taxon>Propionibacteriaceae</taxon>
        <taxon>Ammonicoccus</taxon>
    </lineage>
</organism>
<dbReference type="InterPro" id="IPR039424">
    <property type="entry name" value="SBP_5"/>
</dbReference>
<feature type="signal peptide" evidence="5">
    <location>
        <begin position="1"/>
        <end position="19"/>
    </location>
</feature>
<dbReference type="Pfam" id="PF00496">
    <property type="entry name" value="SBP_bac_5"/>
    <property type="match status" value="1"/>
</dbReference>
<gene>
    <name evidence="7" type="ORF">AADG42_01755</name>
</gene>
<evidence type="ECO:0000256" key="3">
    <source>
        <dbReference type="ARBA" id="ARBA00022729"/>
    </source>
</evidence>
<sequence length="546" mass="58428">MARKYRLAALVTAAVIGLAGCGGGGGSGTGGQDQPRGRDYKPPVAQGVEVREDGSQTLERNPAKDGGSLSIGLMTAAESLDPAGVVSGQAGVMRAIYDPLFVYDEKGEVQPNLAESIETDDDGKTWVMKLPTGVKFSDGTDFNAEAVVHSLTRVAGPQSLARSAGDIRAVESMTAEGADTVRFVLKAPNASFPKVLVPAGVLSAGMISSPTAVEKEGAQFGIRPVGTGPFMVKSFTPGGEIVMEKNPHYRIPGKPHLDELKFVPATDNNARLSAVVAGTLDMGATQSGTDLRQATDQGLTSLYQPDGTYYNVLFNLKKEPFSDPKFRKAVVQAIDNEALNDAVFDGLNTPMDGMFPPSNPYYKADSGWPAYNVDEARAAVEELKAAGKPVSMTITTTAQPEIQKQAQIVQQMLADAGLDVQLRTADQPTMVTEALSGNFDVQIRFVEVRAEIDQSLRTLYYSTSRGNSGGAGDPEIDKLLDELQTTAGQARKAEIYDELQTRFAEWVPIVPLNAHRQGWYVGPKVGNFPGFRPGMADPDYRELWTS</sequence>
<dbReference type="InterPro" id="IPR030678">
    <property type="entry name" value="Peptide/Ni-bd"/>
</dbReference>
<evidence type="ECO:0000256" key="5">
    <source>
        <dbReference type="SAM" id="SignalP"/>
    </source>
</evidence>
<dbReference type="PANTHER" id="PTHR30290:SF9">
    <property type="entry name" value="OLIGOPEPTIDE-BINDING PROTEIN APPA"/>
    <property type="match status" value="1"/>
</dbReference>
<evidence type="ECO:0000256" key="2">
    <source>
        <dbReference type="ARBA" id="ARBA00022448"/>
    </source>
</evidence>